<dbReference type="GO" id="GO:0000145">
    <property type="term" value="C:exocyst"/>
    <property type="evidence" value="ECO:0007669"/>
    <property type="project" value="TreeGrafter"/>
</dbReference>
<dbReference type="Pfam" id="PF07393">
    <property type="entry name" value="Sec10_HB"/>
    <property type="match status" value="1"/>
</dbReference>
<evidence type="ECO:0000259" key="2">
    <source>
        <dbReference type="Pfam" id="PF07393"/>
    </source>
</evidence>
<dbReference type="GO" id="GO:0006893">
    <property type="term" value="P:Golgi to plasma membrane transport"/>
    <property type="evidence" value="ECO:0007669"/>
    <property type="project" value="TreeGrafter"/>
</dbReference>
<dbReference type="VEuPathDB" id="FungiDB:HGUI_01181"/>
<dbReference type="EMBL" id="FQNF01000015">
    <property type="protein sequence ID" value="SGZ38981.1"/>
    <property type="molecule type" value="Genomic_DNA"/>
</dbReference>
<dbReference type="PANTHER" id="PTHR12100">
    <property type="entry name" value="SEC10"/>
    <property type="match status" value="1"/>
</dbReference>
<dbReference type="Proteomes" id="UP000183365">
    <property type="component" value="Unassembled WGS sequence"/>
</dbReference>
<sequence length="865" mass="101096">MSTSSDVGSDLEYEEYLTFPEIFQSQSIATHVVSYLDIKDSYTIIVLFGKQFKYIIEEKLFNVFTKLWDCKNLKVKLNIDENLNDKLIEEASANNKNTNISIESLNINVSNFFDKIRTELNECTYDTLLKIYLKGYEEFSDVLKAAHSFNRGLNVDTGVFKNKYNILEIAQIIINCLEFVKSIELYDNIGGSQKLEIINFLKELFVNECLNKLHDNKENHQMLREIILALLKMNENMLLMDYYKSLNDLFNDVLISYTKDNLFEYVENNQYCKINTENFTKMFQLMLNFFNKKCLEADILFDANLPMVFVNYMEEAIGDTLLTWSKTVFNTSQTSIHFEYFYNTFLVDVISKIETNGANSCGRVVMLKHIYGFAKLYYGNDIQEYLSRQISDNNKEVSERFLRFEKENTDQLEKENETFLNERLRELKQRKDVEDSDDNPNNSKKHKSNFLRSFQHMLKIGSNSESNQEEEQLEIEYNLKKLENDIGNIKNLIDLPLCIEIIQMSSNRINNIMSFLEVYSKLNVIITTEEYELHEKTCEMIYENLLNNIDSLHLSKAFEKSLKLLLDYKIDPEDESDSVISPLSNFSELINVSDIILQLLQMFYKNDIENIHKKVPSQVNKKKKTFDFLNQLVIKKKNFELKIDDYVANGLNIGITKLLEQIEFIYTLNQSPKDYCPDEMSKAGEVSTCCLQTVKLLRLHCKMISESLANKATLEVYNQEITERLFQFVLKNLKKNIVNVEGGKNLINDLNYYLKFVETDLKARKMNVLFKSLINVSEIYTIDFSEGTIEENPENDGTSKLAKKKKYNTYKAVSKDIARRICNPNLYLGVFTQDEVYELVGRRIDWYNIKPFVDKAVYGLDCVIC</sequence>
<protein>
    <recommendedName>
        <fullName evidence="2">Exocyst complex component Sec10-like alpha-helical bundle domain-containing protein</fullName>
    </recommendedName>
</protein>
<dbReference type="AlphaFoldDB" id="A0A1L0CJK3"/>
<dbReference type="OrthoDB" id="5554140at2759"/>
<gene>
    <name evidence="3" type="ORF">HGUI_01181</name>
</gene>
<evidence type="ECO:0000313" key="3">
    <source>
        <dbReference type="EMBL" id="SGZ38981.1"/>
    </source>
</evidence>
<feature type="domain" description="Exocyst complex component Sec10-like alpha-helical bundle" evidence="2">
    <location>
        <begin position="241"/>
        <end position="849"/>
    </location>
</feature>
<keyword evidence="4" id="KW-1185">Reference proteome</keyword>
<organism evidence="3 4">
    <name type="scientific">Hanseniaspora guilliermondii</name>
    <dbReference type="NCBI Taxonomy" id="56406"/>
    <lineage>
        <taxon>Eukaryota</taxon>
        <taxon>Fungi</taxon>
        <taxon>Dikarya</taxon>
        <taxon>Ascomycota</taxon>
        <taxon>Saccharomycotina</taxon>
        <taxon>Saccharomycetes</taxon>
        <taxon>Saccharomycodales</taxon>
        <taxon>Saccharomycodaceae</taxon>
        <taxon>Hanseniaspora</taxon>
    </lineage>
</organism>
<evidence type="ECO:0000256" key="1">
    <source>
        <dbReference type="SAM" id="Coils"/>
    </source>
</evidence>
<feature type="coiled-coil region" evidence="1">
    <location>
        <begin position="70"/>
        <end position="108"/>
    </location>
</feature>
<dbReference type="InterPro" id="IPR009976">
    <property type="entry name" value="Sec10-like"/>
</dbReference>
<reference evidence="4" key="1">
    <citation type="submission" date="2016-11" db="EMBL/GenBank/DDBJ databases">
        <authorList>
            <person name="Guldener U."/>
        </authorList>
    </citation>
    <scope>NUCLEOTIDE SEQUENCE [LARGE SCALE GENOMIC DNA]</scope>
</reference>
<dbReference type="InterPro" id="IPR048627">
    <property type="entry name" value="Sec10_HB"/>
</dbReference>
<name>A0A1L0CJK3_9ASCO</name>
<proteinExistence type="predicted"/>
<dbReference type="GO" id="GO:0006887">
    <property type="term" value="P:exocytosis"/>
    <property type="evidence" value="ECO:0007669"/>
    <property type="project" value="TreeGrafter"/>
</dbReference>
<dbReference type="PANTHER" id="PTHR12100:SF1">
    <property type="entry name" value="RECYCLIN-1"/>
    <property type="match status" value="1"/>
</dbReference>
<keyword evidence="1" id="KW-0175">Coiled coil</keyword>
<evidence type="ECO:0000313" key="4">
    <source>
        <dbReference type="Proteomes" id="UP000183365"/>
    </source>
</evidence>
<accession>A0A1L0CJK3</accession>